<accession>A0A2N5X819</accession>
<organism evidence="1 2">
    <name type="scientific">Pseudohalioglobus lutimaris</name>
    <dbReference type="NCBI Taxonomy" id="1737061"/>
    <lineage>
        <taxon>Bacteria</taxon>
        <taxon>Pseudomonadati</taxon>
        <taxon>Pseudomonadota</taxon>
        <taxon>Gammaproteobacteria</taxon>
        <taxon>Cellvibrionales</taxon>
        <taxon>Halieaceae</taxon>
        <taxon>Pseudohalioglobus</taxon>
    </lineage>
</organism>
<keyword evidence="2" id="KW-1185">Reference proteome</keyword>
<dbReference type="Proteomes" id="UP000235005">
    <property type="component" value="Unassembled WGS sequence"/>
</dbReference>
<dbReference type="RefSeq" id="WP_101516948.1">
    <property type="nucleotide sequence ID" value="NZ_PKUS01000001.1"/>
</dbReference>
<dbReference type="Pfam" id="PF07308">
    <property type="entry name" value="DUF1456"/>
    <property type="match status" value="2"/>
</dbReference>
<dbReference type="AlphaFoldDB" id="A0A2N5X819"/>
<dbReference type="PANTHER" id="PTHR37805">
    <property type="entry name" value="CYTOPLASMIC PROTEIN-RELATED"/>
    <property type="match status" value="1"/>
</dbReference>
<reference evidence="1 2" key="1">
    <citation type="submission" date="2018-01" db="EMBL/GenBank/DDBJ databases">
        <title>The draft genome sequence of Halioglobus lutimaris HF004.</title>
        <authorList>
            <person name="Du Z.-J."/>
            <person name="Shi M.-J."/>
        </authorList>
    </citation>
    <scope>NUCLEOTIDE SEQUENCE [LARGE SCALE GENOMIC DNA]</scope>
    <source>
        <strain evidence="1 2">HF004</strain>
    </source>
</reference>
<proteinExistence type="predicted"/>
<protein>
    <submittedName>
        <fullName evidence="1">DUF1456 domain-containing protein</fullName>
    </submittedName>
</protein>
<evidence type="ECO:0000313" key="1">
    <source>
        <dbReference type="EMBL" id="PLW70634.1"/>
    </source>
</evidence>
<comment type="caution">
    <text evidence="1">The sequence shown here is derived from an EMBL/GenBank/DDBJ whole genome shotgun (WGS) entry which is preliminary data.</text>
</comment>
<sequence length="169" mass="19172">MTNNDVLRRLRYIFDFNDAKIIEIFALADLAVKRGHVIAWTMKDDDPAFEACNDRMLATFLNGLIVEKRGKRDGPQPEPEHRLSNNLILMKLKIALKMQSDDIIATMAMAGFSLSASELSSFLRRPGHRNYRECKDQVLRNFLKGLQVELRGSASGGPEAKSPWKPLKK</sequence>
<dbReference type="EMBL" id="PKUS01000001">
    <property type="protein sequence ID" value="PLW70634.1"/>
    <property type="molecule type" value="Genomic_DNA"/>
</dbReference>
<gene>
    <name evidence="1" type="ORF">C0039_00430</name>
</gene>
<dbReference type="InterPro" id="IPR009921">
    <property type="entry name" value="YehS-like"/>
</dbReference>
<evidence type="ECO:0000313" key="2">
    <source>
        <dbReference type="Proteomes" id="UP000235005"/>
    </source>
</evidence>
<name>A0A2N5X819_9GAMM</name>
<dbReference type="OrthoDB" id="9788465at2"/>
<dbReference type="PANTHER" id="PTHR37805:SF1">
    <property type="entry name" value="CYTOPLASMIC PROTEIN"/>
    <property type="match status" value="1"/>
</dbReference>